<sequence>MGHFPSSGSGDMISFLVLLGGCFCSVMMILSPVARADVHYYDFVLKETNLTRLCLNKTVMTVNDSFPGPVISVHRGDTAYVNLHNHADFGITIHWHGVKQPRNPWSDGPVYITQCPIEPGKNFTYEIIFTREIGTLWWHAHSDWTRATVHGAIVILPSEGMGYPFPEPDGEEVVVISSWHKVDIDPDVEEEDTIEDIALPSSSAYTINGQPGDFCNCSKESTYHWLVDPGKTYLIHLVNGVMDVEMFFAIGHHNLTVVGMDGSYVKPLDTSYVMISPGQTMDILVTTNQPAGRYYMAARQFDTERPDIQADTDRQNATAILQYTGSYPNTSVPYFPAALPTYGDLTAGYSFRSRIRSLASKEYPIDVPKNITTHMYVVAAVDYIYRTNESGTTNVTAASLNNASWWNPPLDILMAYYRNVSGIYTADFPDKPPNYYNFAADELPDLITTPATKVKVLDYNEEVEIVLQGTDGIKHSTDHPMHLHGYAFYVVGYGHGNFNNETDPLGFNLIDPPEQNTVSLPKQGWTAIRFRASNPGVWLWHCHFDKHYTWGMNTVFIVKNGGTPETSVKGPPAYMPPCKSSALRLQKAGNSISGNTEEE</sequence>
<dbReference type="GeneID" id="116206011"/>
<organism evidence="17 18">
    <name type="scientific">Punica granatum</name>
    <name type="common">Pomegranate</name>
    <dbReference type="NCBI Taxonomy" id="22663"/>
    <lineage>
        <taxon>Eukaryota</taxon>
        <taxon>Viridiplantae</taxon>
        <taxon>Streptophyta</taxon>
        <taxon>Embryophyta</taxon>
        <taxon>Tracheophyta</taxon>
        <taxon>Spermatophyta</taxon>
        <taxon>Magnoliopsida</taxon>
        <taxon>eudicotyledons</taxon>
        <taxon>Gunneridae</taxon>
        <taxon>Pentapetalae</taxon>
        <taxon>rosids</taxon>
        <taxon>malvids</taxon>
        <taxon>Myrtales</taxon>
        <taxon>Lythraceae</taxon>
        <taxon>Punica</taxon>
    </lineage>
</organism>
<evidence type="ECO:0000256" key="2">
    <source>
        <dbReference type="ARBA" id="ARBA00004271"/>
    </source>
</evidence>
<dbReference type="AlphaFoldDB" id="A0A218XKM6"/>
<protein>
    <recommendedName>
        <fullName evidence="4 13">Laccase</fullName>
        <ecNumber evidence="4 13">1.10.3.2</ecNumber>
    </recommendedName>
    <alternativeName>
        <fullName evidence="13">Benzenediol:oxygen oxidoreductase</fullName>
    </alternativeName>
    <alternativeName>
        <fullName evidence="13">Diphenol oxidase</fullName>
    </alternativeName>
    <alternativeName>
        <fullName evidence="13">Urishiol oxidase</fullName>
    </alternativeName>
</protein>
<dbReference type="SUPFAM" id="SSF49503">
    <property type="entry name" value="Cupredoxins"/>
    <property type="match status" value="3"/>
</dbReference>
<evidence type="ECO:0000256" key="5">
    <source>
        <dbReference type="ARBA" id="ARBA00022523"/>
    </source>
</evidence>
<evidence type="ECO:0000313" key="17">
    <source>
        <dbReference type="EMBL" id="OWM85021.1"/>
    </source>
</evidence>
<dbReference type="InterPro" id="IPR011706">
    <property type="entry name" value="Cu-oxidase_C"/>
</dbReference>
<dbReference type="Pfam" id="PF00394">
    <property type="entry name" value="Cu-oxidase"/>
    <property type="match status" value="1"/>
</dbReference>
<keyword evidence="7 13" id="KW-0479">Metal-binding</keyword>
<feature type="domain" description="Plastocyanin-like" evidence="14">
    <location>
        <begin position="173"/>
        <end position="326"/>
    </location>
</feature>
<dbReference type="GO" id="GO:0046274">
    <property type="term" value="P:lignin catabolic process"/>
    <property type="evidence" value="ECO:0007669"/>
    <property type="project" value="UniProtKB-KW"/>
</dbReference>
<dbReference type="OrthoDB" id="2121828at2759"/>
<dbReference type="PROSITE" id="PS00079">
    <property type="entry name" value="MULTICOPPER_OXIDASE1"/>
    <property type="match status" value="1"/>
</dbReference>
<keyword evidence="5 13" id="KW-0052">Apoplast</keyword>
<dbReference type="InterPro" id="IPR034285">
    <property type="entry name" value="CuRO_2_LCC"/>
</dbReference>
<proteinExistence type="inferred from homology"/>
<reference evidence="17" key="2">
    <citation type="submission" date="2017-06" db="EMBL/GenBank/DDBJ databases">
        <title>The pomegranate genome and the genomics of punicalagin biosynthesis.</title>
        <authorList>
            <person name="Xu C."/>
        </authorList>
    </citation>
    <scope>NUCLEOTIDE SEQUENCE [LARGE SCALE GENOMIC DNA]</scope>
    <source>
        <tissue evidence="17">Fresh leaf</tissue>
    </source>
</reference>
<evidence type="ECO:0000313" key="21">
    <source>
        <dbReference type="RefSeq" id="XP_031394593.1"/>
    </source>
</evidence>
<keyword evidence="11" id="KW-0325">Glycoprotein</keyword>
<evidence type="ECO:0000256" key="10">
    <source>
        <dbReference type="ARBA" id="ARBA00023008"/>
    </source>
</evidence>
<dbReference type="GO" id="GO:0048046">
    <property type="term" value="C:apoplast"/>
    <property type="evidence" value="ECO:0007669"/>
    <property type="project" value="UniProtKB-SubCell"/>
</dbReference>
<dbReference type="InterPro" id="IPR001117">
    <property type="entry name" value="Cu-oxidase_2nd"/>
</dbReference>
<reference evidence="20 21" key="4">
    <citation type="submission" date="2025-04" db="UniProtKB">
        <authorList>
            <consortium name="RefSeq"/>
        </authorList>
    </citation>
    <scope>IDENTIFICATION</scope>
    <source>
        <tissue evidence="20 21">Leaf</tissue>
    </source>
</reference>
<dbReference type="PROSITE" id="PS00080">
    <property type="entry name" value="MULTICOPPER_OXIDASE2"/>
    <property type="match status" value="1"/>
</dbReference>
<comment type="function">
    <text evidence="13">Lignin degradation and detoxification of lignin-derived products.</text>
</comment>
<comment type="catalytic activity">
    <reaction evidence="1 13">
        <text>4 hydroquinone + O2 = 4 benzosemiquinone + 2 H2O</text>
        <dbReference type="Rhea" id="RHEA:11276"/>
        <dbReference type="ChEBI" id="CHEBI:15377"/>
        <dbReference type="ChEBI" id="CHEBI:15379"/>
        <dbReference type="ChEBI" id="CHEBI:17594"/>
        <dbReference type="ChEBI" id="CHEBI:17977"/>
        <dbReference type="EC" id="1.10.3.2"/>
    </reaction>
</comment>
<dbReference type="GO" id="GO:0005507">
    <property type="term" value="F:copper ion binding"/>
    <property type="evidence" value="ECO:0007669"/>
    <property type="project" value="InterPro"/>
</dbReference>
<evidence type="ECO:0000259" key="14">
    <source>
        <dbReference type="Pfam" id="PF00394"/>
    </source>
</evidence>
<dbReference type="CDD" id="cd13875">
    <property type="entry name" value="CuRO_2_LCC_plant"/>
    <property type="match status" value="1"/>
</dbReference>
<dbReference type="Pfam" id="PF07732">
    <property type="entry name" value="Cu-oxidase_3"/>
    <property type="match status" value="1"/>
</dbReference>
<dbReference type="GO" id="GO:0052716">
    <property type="term" value="F:hydroquinone:oxygen oxidoreductase activity"/>
    <property type="evidence" value="ECO:0007669"/>
    <property type="project" value="UniProtKB-EC"/>
</dbReference>
<evidence type="ECO:0000313" key="19">
    <source>
        <dbReference type="Proteomes" id="UP000515151"/>
    </source>
</evidence>
<keyword evidence="6 13" id="KW-0964">Secreted</keyword>
<accession>A0A218XKM6</accession>
<keyword evidence="10 13" id="KW-0186">Copper</keyword>
<dbReference type="InterPro" id="IPR034289">
    <property type="entry name" value="CuRO_3_LCC"/>
</dbReference>
<evidence type="ECO:0000256" key="9">
    <source>
        <dbReference type="ARBA" id="ARBA00023002"/>
    </source>
</evidence>
<dbReference type="RefSeq" id="XP_031394592.1">
    <property type="nucleotide sequence ID" value="XM_031538732.1"/>
</dbReference>
<keyword evidence="8 13" id="KW-0677">Repeat</keyword>
<comment type="cofactor">
    <cofactor evidence="13">
        <name>Cu cation</name>
        <dbReference type="ChEBI" id="CHEBI:23378"/>
    </cofactor>
    <text evidence="13">Binds 4 Cu cations per monomer.</text>
</comment>
<dbReference type="PANTHER" id="PTHR11709">
    <property type="entry name" value="MULTI-COPPER OXIDASE"/>
    <property type="match status" value="1"/>
</dbReference>
<evidence type="ECO:0000256" key="7">
    <source>
        <dbReference type="ARBA" id="ARBA00022723"/>
    </source>
</evidence>
<evidence type="ECO:0000256" key="4">
    <source>
        <dbReference type="ARBA" id="ARBA00012297"/>
    </source>
</evidence>
<evidence type="ECO:0000256" key="8">
    <source>
        <dbReference type="ARBA" id="ARBA00022737"/>
    </source>
</evidence>
<comment type="similarity">
    <text evidence="3 13">Belongs to the multicopper oxidase family.</text>
</comment>
<dbReference type="EMBL" id="MTKT01001287">
    <property type="protein sequence ID" value="OWM85021.1"/>
    <property type="molecule type" value="Genomic_DNA"/>
</dbReference>
<evidence type="ECO:0000256" key="12">
    <source>
        <dbReference type="ARBA" id="ARBA00023185"/>
    </source>
</evidence>
<dbReference type="InterPro" id="IPR011707">
    <property type="entry name" value="Cu-oxidase-like_N"/>
</dbReference>
<dbReference type="NCBIfam" id="TIGR03389">
    <property type="entry name" value="laccase"/>
    <property type="match status" value="1"/>
</dbReference>
<dbReference type="CDD" id="cd13897">
    <property type="entry name" value="CuRO_3_LCC_plant"/>
    <property type="match status" value="1"/>
</dbReference>
<dbReference type="EC" id="1.10.3.2" evidence="4 13"/>
<dbReference type="InterPro" id="IPR002355">
    <property type="entry name" value="Cu_oxidase_Cu_BS"/>
</dbReference>
<reference evidence="19" key="3">
    <citation type="journal article" date="2020" name="Plant Biotechnol. J.">
        <title>The pomegranate (Punica granatum L.) draft genome dissects genetic divergence between soft- and hard-seeded cultivars.</title>
        <authorList>
            <person name="Luo X."/>
            <person name="Li H."/>
            <person name="Wu Z."/>
            <person name="Yao W."/>
            <person name="Zhao P."/>
            <person name="Cao D."/>
            <person name="Yu H."/>
            <person name="Li K."/>
            <person name="Poudel K."/>
            <person name="Zhao D."/>
            <person name="Zhang F."/>
            <person name="Xia X."/>
            <person name="Chen L."/>
            <person name="Wang Q."/>
            <person name="Jing D."/>
            <person name="Cao S."/>
        </authorList>
    </citation>
    <scope>NUCLEOTIDE SEQUENCE [LARGE SCALE GENOMIC DNA]</scope>
</reference>
<dbReference type="Proteomes" id="UP000515151">
    <property type="component" value="Chromosome 4"/>
</dbReference>
<feature type="domain" description="Plastocyanin-like" evidence="15">
    <location>
        <begin position="428"/>
        <end position="560"/>
    </location>
</feature>
<dbReference type="Proteomes" id="UP000197138">
    <property type="component" value="Unassembled WGS sequence"/>
</dbReference>
<dbReference type="CDD" id="cd13849">
    <property type="entry name" value="CuRO_1_LCC_plant"/>
    <property type="match status" value="1"/>
</dbReference>
<dbReference type="InterPro" id="IPR045087">
    <property type="entry name" value="Cu-oxidase_fam"/>
</dbReference>
<dbReference type="InterPro" id="IPR008972">
    <property type="entry name" value="Cupredoxin"/>
</dbReference>
<dbReference type="RefSeq" id="XP_031394593.1">
    <property type="nucleotide sequence ID" value="XM_031538733.1"/>
</dbReference>
<dbReference type="PANTHER" id="PTHR11709:SF517">
    <property type="entry name" value="LACCASE"/>
    <property type="match status" value="1"/>
</dbReference>
<evidence type="ECO:0000313" key="20">
    <source>
        <dbReference type="RefSeq" id="XP_031394592.1"/>
    </source>
</evidence>
<evidence type="ECO:0000256" key="11">
    <source>
        <dbReference type="ARBA" id="ARBA00023180"/>
    </source>
</evidence>
<keyword evidence="19" id="KW-1185">Reference proteome</keyword>
<dbReference type="InterPro" id="IPR034288">
    <property type="entry name" value="CuRO_1_LCC"/>
</dbReference>
<dbReference type="InterPro" id="IPR033138">
    <property type="entry name" value="Cu_oxidase_CS"/>
</dbReference>
<gene>
    <name evidence="20 21" type="primary">LOC116206011</name>
    <name evidence="17" type="ORF">CDL15_Pgr027808</name>
</gene>
<name>A0A218XKM6_PUNGR</name>
<evidence type="ECO:0000259" key="15">
    <source>
        <dbReference type="Pfam" id="PF07731"/>
    </source>
</evidence>
<evidence type="ECO:0000256" key="6">
    <source>
        <dbReference type="ARBA" id="ARBA00022525"/>
    </source>
</evidence>
<evidence type="ECO:0000259" key="16">
    <source>
        <dbReference type="Pfam" id="PF07732"/>
    </source>
</evidence>
<evidence type="ECO:0000256" key="3">
    <source>
        <dbReference type="ARBA" id="ARBA00010609"/>
    </source>
</evidence>
<evidence type="ECO:0000256" key="13">
    <source>
        <dbReference type="RuleBase" id="RU361119"/>
    </source>
</evidence>
<evidence type="ECO:0000313" key="18">
    <source>
        <dbReference type="Proteomes" id="UP000197138"/>
    </source>
</evidence>
<feature type="domain" description="Plastocyanin-like" evidence="16">
    <location>
        <begin position="46"/>
        <end position="158"/>
    </location>
</feature>
<dbReference type="InterPro" id="IPR017761">
    <property type="entry name" value="Laccase"/>
</dbReference>
<keyword evidence="12 13" id="KW-0439">Lignin degradation</keyword>
<comment type="subcellular location">
    <subcellularLocation>
        <location evidence="2 13">Secreted</location>
        <location evidence="2 13">Extracellular space</location>
        <location evidence="2 13">Apoplast</location>
    </subcellularLocation>
</comment>
<keyword evidence="9 13" id="KW-0560">Oxidoreductase</keyword>
<dbReference type="Gene3D" id="2.60.40.420">
    <property type="entry name" value="Cupredoxins - blue copper proteins"/>
    <property type="match status" value="3"/>
</dbReference>
<dbReference type="Pfam" id="PF07731">
    <property type="entry name" value="Cu-oxidase_2"/>
    <property type="match status" value="1"/>
</dbReference>
<evidence type="ECO:0000256" key="1">
    <source>
        <dbReference type="ARBA" id="ARBA00000349"/>
    </source>
</evidence>
<reference evidence="18" key="1">
    <citation type="journal article" date="2017" name="Plant J.">
        <title>The pomegranate (Punica granatum L.) genome and the genomics of punicalagin biosynthesis.</title>
        <authorList>
            <person name="Qin G."/>
            <person name="Xu C."/>
            <person name="Ming R."/>
            <person name="Tang H."/>
            <person name="Guyot R."/>
            <person name="Kramer E.M."/>
            <person name="Hu Y."/>
            <person name="Yi X."/>
            <person name="Qi Y."/>
            <person name="Xu X."/>
            <person name="Gao Z."/>
            <person name="Pan H."/>
            <person name="Jian J."/>
            <person name="Tian Y."/>
            <person name="Yue Z."/>
            <person name="Xu Y."/>
        </authorList>
    </citation>
    <scope>NUCLEOTIDE SEQUENCE [LARGE SCALE GENOMIC DNA]</scope>
    <source>
        <strain evidence="18">cv. Dabenzi</strain>
    </source>
</reference>